<feature type="domain" description="Sulfatase N-terminal" evidence="9">
    <location>
        <begin position="218"/>
        <end position="493"/>
    </location>
</feature>
<dbReference type="GO" id="GO:0009244">
    <property type="term" value="P:lipopolysaccharide core region biosynthetic process"/>
    <property type="evidence" value="ECO:0007669"/>
    <property type="project" value="TreeGrafter"/>
</dbReference>
<dbReference type="InterPro" id="IPR040423">
    <property type="entry name" value="PEA_transferase"/>
</dbReference>
<dbReference type="Pfam" id="PF08019">
    <property type="entry name" value="EptA_B_N"/>
    <property type="match status" value="1"/>
</dbReference>
<dbReference type="EMBL" id="CP000527">
    <property type="protein sequence ID" value="ABM27045.1"/>
    <property type="molecule type" value="Genomic_DNA"/>
</dbReference>
<evidence type="ECO:0000256" key="6">
    <source>
        <dbReference type="ARBA" id="ARBA00022989"/>
    </source>
</evidence>
<proteinExistence type="predicted"/>
<dbReference type="Gene3D" id="3.40.720.10">
    <property type="entry name" value="Alkaline Phosphatase, subunit A"/>
    <property type="match status" value="1"/>
</dbReference>
<reference evidence="12" key="1">
    <citation type="journal article" date="2009" name="Environ. Microbiol.">
        <title>Contribution of mobile genetic elements to Desulfovibrio vulgaris genome plasticity.</title>
        <authorList>
            <person name="Walker C.B."/>
            <person name="Stolyar S."/>
            <person name="Chivian D."/>
            <person name="Pinel N."/>
            <person name="Gabster J.A."/>
            <person name="Dehal P.S."/>
            <person name="He Z."/>
            <person name="Yang Z.K."/>
            <person name="Yen H.C."/>
            <person name="Zhou J."/>
            <person name="Wall J.D."/>
            <person name="Hazen T.C."/>
            <person name="Arkin A.P."/>
            <person name="Stahl D.A."/>
        </authorList>
    </citation>
    <scope>NUCLEOTIDE SEQUENCE [LARGE SCALE GENOMIC DNA]</scope>
    <source>
        <strain evidence="12">DP4</strain>
    </source>
</reference>
<evidence type="ECO:0000256" key="1">
    <source>
        <dbReference type="ARBA" id="ARBA00004429"/>
    </source>
</evidence>
<keyword evidence="6 8" id="KW-1133">Transmembrane helix</keyword>
<comment type="subcellular location">
    <subcellularLocation>
        <location evidence="1">Cell inner membrane</location>
        <topology evidence="1">Multi-pass membrane protein</topology>
    </subcellularLocation>
</comment>
<dbReference type="KEGG" id="dvl:Dvul_0021"/>
<keyword evidence="7 8" id="KW-0472">Membrane</keyword>
<evidence type="ECO:0000256" key="5">
    <source>
        <dbReference type="ARBA" id="ARBA00022692"/>
    </source>
</evidence>
<dbReference type="PANTHER" id="PTHR30443:SF0">
    <property type="entry name" value="PHOSPHOETHANOLAMINE TRANSFERASE EPTA"/>
    <property type="match status" value="1"/>
</dbReference>
<evidence type="ECO:0000256" key="7">
    <source>
        <dbReference type="ARBA" id="ARBA00023136"/>
    </source>
</evidence>
<name>A0A0H3A6F5_NITV4</name>
<dbReference type="Pfam" id="PF00884">
    <property type="entry name" value="Sulfatase"/>
    <property type="match status" value="1"/>
</dbReference>
<keyword evidence="3" id="KW-0997">Cell inner membrane</keyword>
<dbReference type="InterPro" id="IPR000917">
    <property type="entry name" value="Sulfatase_N"/>
</dbReference>
<dbReference type="InterPro" id="IPR058130">
    <property type="entry name" value="PEA_transf_C"/>
</dbReference>
<feature type="transmembrane region" description="Helical" evidence="8">
    <location>
        <begin position="60"/>
        <end position="81"/>
    </location>
</feature>
<evidence type="ECO:0000313" key="12">
    <source>
        <dbReference type="Proteomes" id="UP000009173"/>
    </source>
</evidence>
<protein>
    <submittedName>
        <fullName evidence="11">Sulfatase</fullName>
    </submittedName>
</protein>
<dbReference type="SUPFAM" id="SSF53649">
    <property type="entry name" value="Alkaline phosphatase-like"/>
    <property type="match status" value="1"/>
</dbReference>
<dbReference type="RefSeq" id="WP_011791330.1">
    <property type="nucleotide sequence ID" value="NC_008751.1"/>
</dbReference>
<feature type="domain" description="Phosphoethanolamine transferase N-terminal" evidence="10">
    <location>
        <begin position="60"/>
        <end position="190"/>
    </location>
</feature>
<feature type="transmembrane region" description="Helical" evidence="8">
    <location>
        <begin position="101"/>
        <end position="123"/>
    </location>
</feature>
<dbReference type="GO" id="GO:0016776">
    <property type="term" value="F:phosphotransferase activity, phosphate group as acceptor"/>
    <property type="evidence" value="ECO:0007669"/>
    <property type="project" value="TreeGrafter"/>
</dbReference>
<dbReference type="HOGENOM" id="CLU_018534_1_1_7"/>
<keyword evidence="5 8" id="KW-0812">Transmembrane</keyword>
<sequence precursor="true">MRASRFGSVVFVVISLLAALCYNPQLYATGVSPLAAVPVLLLHLALAVTFGGIPGLRWGYFLFLHVAGCALTYFYTLFDVSMSYDTLAWLLETNRAEVDSFVTWPLFLLLCAGIAVSLVHSSLSQSFRASLAGRRYAAMAGLLLLCALVSAEGGRAAFKHLGGKASYEALSMSRIVPVSVVKAAAAYVREERRSDTLAALPDPADAASSLVIPDHEKPVVVFIIGESARADHFGINGYERDTTPRLSVERNIINYGVCRSFANTTRISLIGILTDATIEDRTPRHGSFISLFNKHGYDTAFFSRQNRLGRSGHLTDALVSGAGTVEYLKGVDRDLVTRLQAFVANAGGKLVVLHTQGSHFSYNQQYAAEHRRFMPDTYSNEAMPRDIANVINAYDNSIVKTDAMIAETIDVLRDRNAVVLYTSDHGESLGENGVFFHGTKKVADEQYEVPLFLWYSDVYEKSRPDVVARLRRVRGTPVTHDFIYHTLLGLGGIRSTIASASHDLSGVTAQPLRASGDEAVALTE</sequence>
<evidence type="ECO:0000256" key="2">
    <source>
        <dbReference type="ARBA" id="ARBA00022475"/>
    </source>
</evidence>
<gene>
    <name evidence="11" type="ordered locus">Dvul_0021</name>
</gene>
<evidence type="ECO:0000259" key="9">
    <source>
        <dbReference type="Pfam" id="PF00884"/>
    </source>
</evidence>
<evidence type="ECO:0000256" key="8">
    <source>
        <dbReference type="SAM" id="Phobius"/>
    </source>
</evidence>
<accession>A0A0H3A6F5</accession>
<organism evidence="11 12">
    <name type="scientific">Nitratidesulfovibrio vulgaris (strain DP4)</name>
    <name type="common">Desulfovibrio vulgaris</name>
    <dbReference type="NCBI Taxonomy" id="391774"/>
    <lineage>
        <taxon>Bacteria</taxon>
        <taxon>Pseudomonadati</taxon>
        <taxon>Thermodesulfobacteriota</taxon>
        <taxon>Desulfovibrionia</taxon>
        <taxon>Desulfovibrionales</taxon>
        <taxon>Desulfovibrionaceae</taxon>
        <taxon>Nitratidesulfovibrio</taxon>
    </lineage>
</organism>
<keyword evidence="2" id="KW-1003">Cell membrane</keyword>
<dbReference type="InterPro" id="IPR012549">
    <property type="entry name" value="EptA-like_N"/>
</dbReference>
<feature type="transmembrane region" description="Helical" evidence="8">
    <location>
        <begin position="135"/>
        <end position="151"/>
    </location>
</feature>
<evidence type="ECO:0000259" key="10">
    <source>
        <dbReference type="Pfam" id="PF08019"/>
    </source>
</evidence>
<keyword evidence="4" id="KW-0808">Transferase</keyword>
<evidence type="ECO:0000256" key="4">
    <source>
        <dbReference type="ARBA" id="ARBA00022679"/>
    </source>
</evidence>
<dbReference type="Proteomes" id="UP000009173">
    <property type="component" value="Chromosome"/>
</dbReference>
<evidence type="ECO:0000256" key="3">
    <source>
        <dbReference type="ARBA" id="ARBA00022519"/>
    </source>
</evidence>
<evidence type="ECO:0000313" key="11">
    <source>
        <dbReference type="EMBL" id="ABM27045.1"/>
    </source>
</evidence>
<dbReference type="AlphaFoldDB" id="A0A0H3A6F5"/>
<dbReference type="PANTHER" id="PTHR30443">
    <property type="entry name" value="INNER MEMBRANE PROTEIN"/>
    <property type="match status" value="1"/>
</dbReference>
<dbReference type="InterPro" id="IPR017850">
    <property type="entry name" value="Alkaline_phosphatase_core_sf"/>
</dbReference>
<dbReference type="CDD" id="cd16017">
    <property type="entry name" value="LptA"/>
    <property type="match status" value="1"/>
</dbReference>
<feature type="transmembrane region" description="Helical" evidence="8">
    <location>
        <begin position="31"/>
        <end position="53"/>
    </location>
</feature>
<dbReference type="GO" id="GO:0005886">
    <property type="term" value="C:plasma membrane"/>
    <property type="evidence" value="ECO:0007669"/>
    <property type="project" value="UniProtKB-SubCell"/>
</dbReference>